<dbReference type="AlphaFoldDB" id="A0A2M3ZPS2"/>
<name>A0A2M3ZPS2_9DIPT</name>
<organism evidence="2">
    <name type="scientific">Anopheles braziliensis</name>
    <dbReference type="NCBI Taxonomy" id="58242"/>
    <lineage>
        <taxon>Eukaryota</taxon>
        <taxon>Metazoa</taxon>
        <taxon>Ecdysozoa</taxon>
        <taxon>Arthropoda</taxon>
        <taxon>Hexapoda</taxon>
        <taxon>Insecta</taxon>
        <taxon>Pterygota</taxon>
        <taxon>Neoptera</taxon>
        <taxon>Endopterygota</taxon>
        <taxon>Diptera</taxon>
        <taxon>Nematocera</taxon>
        <taxon>Culicoidea</taxon>
        <taxon>Culicidae</taxon>
        <taxon>Anophelinae</taxon>
        <taxon>Anopheles</taxon>
    </lineage>
</organism>
<evidence type="ECO:0000256" key="1">
    <source>
        <dbReference type="SAM" id="SignalP"/>
    </source>
</evidence>
<reference evidence="2" key="1">
    <citation type="submission" date="2018-01" db="EMBL/GenBank/DDBJ databases">
        <title>An insight into the sialome of Amazonian anophelines.</title>
        <authorList>
            <person name="Ribeiro J.M."/>
            <person name="Scarpassa V."/>
            <person name="Calvo E."/>
        </authorList>
    </citation>
    <scope>NUCLEOTIDE SEQUENCE</scope>
    <source>
        <tissue evidence="2">Salivary glands</tissue>
    </source>
</reference>
<feature type="signal peptide" evidence="1">
    <location>
        <begin position="1"/>
        <end position="20"/>
    </location>
</feature>
<dbReference type="EMBL" id="GGFM01009744">
    <property type="protein sequence ID" value="MBW30495.1"/>
    <property type="molecule type" value="Transcribed_RNA"/>
</dbReference>
<protein>
    <submittedName>
        <fullName evidence="2">Putative secreted peptide</fullName>
    </submittedName>
</protein>
<accession>A0A2M3ZPS2</accession>
<feature type="chain" id="PRO_5014649640" evidence="1">
    <location>
        <begin position="21"/>
        <end position="99"/>
    </location>
</feature>
<keyword evidence="1" id="KW-0732">Signal</keyword>
<sequence length="99" mass="11821">MRFRRRELLLLFWMVLHCWCCLRTRHGSSYGLLFREGIGSWGRLTISYCYCQLPSLARPTIRVGEHNLFCLFFNTICPKEMPIVEAWLSERGAERYFLP</sequence>
<evidence type="ECO:0000313" key="2">
    <source>
        <dbReference type="EMBL" id="MBW30495.1"/>
    </source>
</evidence>
<proteinExistence type="predicted"/>